<feature type="region of interest" description="Disordered" evidence="1">
    <location>
        <begin position="1"/>
        <end position="63"/>
    </location>
</feature>
<dbReference type="PANTHER" id="PTHR35041">
    <property type="entry name" value="MEDIATOR OF RNA POLYMERASE II TRANSCRIPTION SUBUNIT 1"/>
    <property type="match status" value="1"/>
</dbReference>
<dbReference type="STRING" id="1325734.A0A428P845"/>
<dbReference type="EMBL" id="NKCI01000184">
    <property type="protein sequence ID" value="RSL49194.1"/>
    <property type="molecule type" value="Genomic_DNA"/>
</dbReference>
<feature type="compositionally biased region" description="Polar residues" evidence="1">
    <location>
        <begin position="1"/>
        <end position="36"/>
    </location>
</feature>
<dbReference type="PANTHER" id="PTHR35041:SF3">
    <property type="entry name" value="FORMYLMETHIONINE DEFORMYLASE-LIKE PROTEIN"/>
    <property type="match status" value="1"/>
</dbReference>
<feature type="transmembrane region" description="Helical" evidence="2">
    <location>
        <begin position="605"/>
        <end position="627"/>
    </location>
</feature>
<gene>
    <name evidence="3" type="ORF">CEP54_012570</name>
</gene>
<evidence type="ECO:0000313" key="4">
    <source>
        <dbReference type="Proteomes" id="UP000288168"/>
    </source>
</evidence>
<evidence type="ECO:0000313" key="3">
    <source>
        <dbReference type="EMBL" id="RSL49194.1"/>
    </source>
</evidence>
<accession>A0A428P845</accession>
<dbReference type="OrthoDB" id="5340195at2759"/>
<comment type="caution">
    <text evidence="3">The sequence shown here is derived from an EMBL/GenBank/DDBJ whole genome shotgun (WGS) entry which is preliminary data.</text>
</comment>
<protein>
    <submittedName>
        <fullName evidence="3">Uncharacterized protein</fullName>
    </submittedName>
</protein>
<feature type="transmembrane region" description="Helical" evidence="2">
    <location>
        <begin position="118"/>
        <end position="140"/>
    </location>
</feature>
<evidence type="ECO:0000256" key="1">
    <source>
        <dbReference type="SAM" id="MobiDB-lite"/>
    </source>
</evidence>
<reference evidence="3 4" key="1">
    <citation type="submission" date="2017-06" db="EMBL/GenBank/DDBJ databases">
        <title>Comparative genomic analysis of Ambrosia Fusariam Clade fungi.</title>
        <authorList>
            <person name="Stajich J.E."/>
            <person name="Carrillo J."/>
            <person name="Kijimoto T."/>
            <person name="Eskalen A."/>
            <person name="O'Donnell K."/>
            <person name="Kasson M."/>
        </authorList>
    </citation>
    <scope>NUCLEOTIDE SEQUENCE [LARGE SCALE GENOMIC DNA]</scope>
    <source>
        <strain evidence="3 4">NRRL62584</strain>
    </source>
</reference>
<name>A0A428P845_9HYPO</name>
<dbReference type="AlphaFoldDB" id="A0A428P845"/>
<feature type="transmembrane region" description="Helical" evidence="2">
    <location>
        <begin position="86"/>
        <end position="106"/>
    </location>
</feature>
<sequence>MDNPQAHSYSDQMNTHAQQDNSILDGNDTQPVSSSENDMDAHILGAVPPETAPDSDNPRSESANERTCTRFYNSWKTFLLRPWKMFLLLSIGTIFAIGHHLFYIQLNGREGDAQSLMFRYGTIIAFCAKASFGTAVTMAFQQRAWLVVRSRTARLDTVDSIFTANTEFTSLLDWRAIKRAKVSACIALYCWLTPLVVVLTSETLSTVAAEWSEITSCPAVRTLNFANEETSDWRTPTTINGRIGLSILAWNTTAKDTVLDGTKNEFDYWANPGIQFMKVIIPRVMSQGQATTRKQAGIEICSENWDCSYTINFIAPGYKCQELASGVGSEVKKLGDSEPPFDISLLVPEGNSTYVADTYRGDYDQQLVKSGPGGRPISTPPHPKNLGAFRTEPIIWIGYSTVNDTSLPQPKWRNASDWHDAYKPVIFGCEHYEVNYTAKFRYIRGEQSHEIISRDYLRKVVNTTFLPDKQDPDKRLQDRTVATPEENYVFPHDTKNYRRIAAYHSLGLGLRNYLNGTIRQPFSVMETQFLLTSLITHINYLPVDNLPRAIEKLYEDVIVSLLSEPSFLAVSWASNGKHSGYAHGGPETNYPCVRTRPSTVFRYDMIQLLAVYLASFVLALVGVLLGFQAAREEGSMRDMKPSSIIEATRAPSLNELGPGGGLDRNNVRVGYGLVQHHAGESLKSFGLEGGVIQQSGRS</sequence>
<keyword evidence="2" id="KW-1133">Transmembrane helix</keyword>
<keyword evidence="2" id="KW-0812">Transmembrane</keyword>
<proteinExistence type="predicted"/>
<keyword evidence="4" id="KW-1185">Reference proteome</keyword>
<evidence type="ECO:0000256" key="2">
    <source>
        <dbReference type="SAM" id="Phobius"/>
    </source>
</evidence>
<dbReference type="Proteomes" id="UP000288168">
    <property type="component" value="Unassembled WGS sequence"/>
</dbReference>
<keyword evidence="2" id="KW-0472">Membrane</keyword>
<organism evidence="3 4">
    <name type="scientific">Fusarium duplospermum</name>
    <dbReference type="NCBI Taxonomy" id="1325734"/>
    <lineage>
        <taxon>Eukaryota</taxon>
        <taxon>Fungi</taxon>
        <taxon>Dikarya</taxon>
        <taxon>Ascomycota</taxon>
        <taxon>Pezizomycotina</taxon>
        <taxon>Sordariomycetes</taxon>
        <taxon>Hypocreomycetidae</taxon>
        <taxon>Hypocreales</taxon>
        <taxon>Nectriaceae</taxon>
        <taxon>Fusarium</taxon>
        <taxon>Fusarium solani species complex</taxon>
    </lineage>
</organism>